<dbReference type="AlphaFoldDB" id="A0A238VPC9"/>
<dbReference type="Gene3D" id="3.40.50.970">
    <property type="match status" value="2"/>
</dbReference>
<evidence type="ECO:0000313" key="8">
    <source>
        <dbReference type="EMBL" id="SNR36014.1"/>
    </source>
</evidence>
<dbReference type="EMBL" id="FZNY01000001">
    <property type="protein sequence ID" value="SNR36014.1"/>
    <property type="molecule type" value="Genomic_DNA"/>
</dbReference>
<dbReference type="PANTHER" id="PTHR42980:SF1">
    <property type="entry name" value="2-OXOISOVALERATE DEHYDROGENASE SUBUNIT BETA, MITOCHONDRIAL"/>
    <property type="match status" value="1"/>
</dbReference>
<dbReference type="GO" id="GO:0007584">
    <property type="term" value="P:response to nutrient"/>
    <property type="evidence" value="ECO:0007669"/>
    <property type="project" value="TreeGrafter"/>
</dbReference>
<dbReference type="Pfam" id="PF00676">
    <property type="entry name" value="E1_dh"/>
    <property type="match status" value="1"/>
</dbReference>
<dbReference type="GO" id="GO:0009083">
    <property type="term" value="P:branched-chain amino acid catabolic process"/>
    <property type="evidence" value="ECO:0007669"/>
    <property type="project" value="TreeGrafter"/>
</dbReference>
<dbReference type="InterPro" id="IPR005475">
    <property type="entry name" value="Transketolase-like_Pyr-bd"/>
</dbReference>
<dbReference type="SMART" id="SM00861">
    <property type="entry name" value="Transket_pyr"/>
    <property type="match status" value="1"/>
</dbReference>
<dbReference type="CDD" id="cd07036">
    <property type="entry name" value="TPP_PYR_E1-PDHc-beta_like"/>
    <property type="match status" value="1"/>
</dbReference>
<dbReference type="CDD" id="cd02000">
    <property type="entry name" value="TPP_E1_PDC_ADC_BCADC"/>
    <property type="match status" value="1"/>
</dbReference>
<dbReference type="OrthoDB" id="9771835at2"/>
<name>A0A238VPC9_9FLAO</name>
<feature type="region of interest" description="Disordered" evidence="6">
    <location>
        <begin position="97"/>
        <end position="117"/>
    </location>
</feature>
<evidence type="ECO:0000313" key="9">
    <source>
        <dbReference type="Proteomes" id="UP000198379"/>
    </source>
</evidence>
<keyword evidence="9" id="KW-1185">Reference proteome</keyword>
<dbReference type="Gene3D" id="3.40.50.920">
    <property type="match status" value="1"/>
</dbReference>
<gene>
    <name evidence="8" type="ORF">SAMN06265376_101125</name>
</gene>
<dbReference type="Proteomes" id="UP000198379">
    <property type="component" value="Unassembled WGS sequence"/>
</dbReference>
<dbReference type="InterPro" id="IPR001017">
    <property type="entry name" value="DH_E1"/>
</dbReference>
<organism evidence="8 9">
    <name type="scientific">Dokdonia pacifica</name>
    <dbReference type="NCBI Taxonomy" id="1627892"/>
    <lineage>
        <taxon>Bacteria</taxon>
        <taxon>Pseudomonadati</taxon>
        <taxon>Bacteroidota</taxon>
        <taxon>Flavobacteriia</taxon>
        <taxon>Flavobacteriales</taxon>
        <taxon>Flavobacteriaceae</taxon>
        <taxon>Dokdonia</taxon>
    </lineage>
</organism>
<evidence type="ECO:0000259" key="7">
    <source>
        <dbReference type="SMART" id="SM00861"/>
    </source>
</evidence>
<dbReference type="SUPFAM" id="SSF52922">
    <property type="entry name" value="TK C-terminal domain-like"/>
    <property type="match status" value="1"/>
</dbReference>
<dbReference type="InterPro" id="IPR033248">
    <property type="entry name" value="Transketolase_C"/>
</dbReference>
<evidence type="ECO:0000256" key="1">
    <source>
        <dbReference type="ARBA" id="ARBA00001964"/>
    </source>
</evidence>
<accession>A0A238VPC9</accession>
<keyword evidence="4" id="KW-0560">Oxidoreductase</keyword>
<evidence type="ECO:0000256" key="2">
    <source>
        <dbReference type="ARBA" id="ARBA00003906"/>
    </source>
</evidence>
<dbReference type="PANTHER" id="PTHR42980">
    <property type="entry name" value="2-OXOISOVALERATE DEHYDROGENASE SUBUNIT BETA-RELATED"/>
    <property type="match status" value="1"/>
</dbReference>
<evidence type="ECO:0000256" key="4">
    <source>
        <dbReference type="ARBA" id="ARBA00023002"/>
    </source>
</evidence>
<dbReference type="Pfam" id="PF02779">
    <property type="entry name" value="Transket_pyr"/>
    <property type="match status" value="1"/>
</dbReference>
<evidence type="ECO:0000256" key="3">
    <source>
        <dbReference type="ARBA" id="ARBA00012277"/>
    </source>
</evidence>
<dbReference type="EC" id="1.2.4.4" evidence="3"/>
<proteinExistence type="predicted"/>
<dbReference type="InterPro" id="IPR009014">
    <property type="entry name" value="Transketo_C/PFOR_II"/>
</dbReference>
<keyword evidence="5" id="KW-0786">Thiamine pyrophosphate</keyword>
<evidence type="ECO:0000256" key="5">
    <source>
        <dbReference type="ARBA" id="ARBA00023052"/>
    </source>
</evidence>
<comment type="cofactor">
    <cofactor evidence="1">
        <name>thiamine diphosphate</name>
        <dbReference type="ChEBI" id="CHEBI:58937"/>
    </cofactor>
</comment>
<protein>
    <recommendedName>
        <fullName evidence="3">3-methyl-2-oxobutanoate dehydrogenase (2-methylpropanoyl-transferring)</fullName>
        <ecNumber evidence="3">1.2.4.4</ecNumber>
    </recommendedName>
</protein>
<dbReference type="SUPFAM" id="SSF52518">
    <property type="entry name" value="Thiamin diphosphate-binding fold (THDP-binding)"/>
    <property type="match status" value="2"/>
</dbReference>
<comment type="function">
    <text evidence="2">E1 component of the 2-oxoglutarate dehydrogenase (OGDH) complex which catalyzes the decarboxylation of 2-oxoglutarate, the first step in the conversion of 2-oxoglutarate to succinyl-CoA and CO(2).</text>
</comment>
<reference evidence="8 9" key="1">
    <citation type="submission" date="2017-06" db="EMBL/GenBank/DDBJ databases">
        <authorList>
            <person name="Kim H.J."/>
            <person name="Triplett B.A."/>
        </authorList>
    </citation>
    <scope>NUCLEOTIDE SEQUENCE [LARGE SCALE GENOMIC DNA]</scope>
    <source>
        <strain evidence="8 9">DSM 25597</strain>
    </source>
</reference>
<dbReference type="InterPro" id="IPR029061">
    <property type="entry name" value="THDP-binding"/>
</dbReference>
<dbReference type="RefSeq" id="WP_089369499.1">
    <property type="nucleotide sequence ID" value="NZ_BMEP01000002.1"/>
</dbReference>
<dbReference type="Pfam" id="PF02780">
    <property type="entry name" value="Transketolase_C"/>
    <property type="match status" value="1"/>
</dbReference>
<feature type="domain" description="Transketolase-like pyrimidine-binding" evidence="7">
    <location>
        <begin position="347"/>
        <end position="523"/>
    </location>
</feature>
<dbReference type="GO" id="GO:0003863">
    <property type="term" value="F:branched-chain 2-oxo acid dehydrogenase activity"/>
    <property type="evidence" value="ECO:0007669"/>
    <property type="project" value="UniProtKB-EC"/>
</dbReference>
<evidence type="ECO:0000256" key="6">
    <source>
        <dbReference type="SAM" id="MobiDB-lite"/>
    </source>
</evidence>
<sequence length="683" mass="76190">MNKDILKKGFKDLCTAKAMTELYEENFKVVSKYVHATSRGHEVIQTAIGMQLLPQDYAFPYYRDDAMLLAIGMTPYDLMLQVFAKREDPFSGGRTYYSHPSLKDDDKPKIPHQSSATGMQTIPATGVAMGFWYSEAEGLSNPDVKDAPFVVCSLGDASVTEGEIAEAFQMAALKQLPILYLVQDNGWDISANAAETRAQDAYEYARGFNGLDAVTIDGTDFEESYNTLQDVIHTIRTERRPFLVHAKVPLLNHHTSGVRMEWYRDDLEEARSRDPYPKMIQLLLDRGVSQKEIDEIIAFAKAETEEAFSKAQKAEDPKPEDLFTHDFAPTPITEEIGERSPKDGEQVVMVDCALFAIEELMRKHPECLMYGQDVGGRLGGVFREAATLAQKFGDNRVFNTPIQEAFIIGSTVGMSATGLKPIVEVQFADYIWPGLNQLFTEVSRSCYLSNGKWPVSMILRVPIGAYGSGGPYHSSSVESVVTNIRGLKIAYPSNGADLKGLLKAAYYDPNPVVIFEHKGLYWSKVPGTKGATSIEPSEDYVLPFGKAWVLQEIWKQEDVETISIITYGMGVHWAMNASAALGMQDRIEVVDLRTLHPLDYETVFKSVKKCGKCLVITEEPSDNGFSRGLQGRIQEECFQELDAPVMLIGSENMPAIPLNSTLEQTMIPNTEKVKIKIEQLFNY</sequence>